<dbReference type="EMBL" id="LAZR01002108">
    <property type="protein sequence ID" value="KKN34401.1"/>
    <property type="molecule type" value="Genomic_DNA"/>
</dbReference>
<organism evidence="2">
    <name type="scientific">marine sediment metagenome</name>
    <dbReference type="NCBI Taxonomy" id="412755"/>
    <lineage>
        <taxon>unclassified sequences</taxon>
        <taxon>metagenomes</taxon>
        <taxon>ecological metagenomes</taxon>
    </lineage>
</organism>
<feature type="compositionally biased region" description="Basic and acidic residues" evidence="1">
    <location>
        <begin position="76"/>
        <end position="109"/>
    </location>
</feature>
<sequence length="145" mass="17126">MRAKEFLESEVVNLQQWKREKDLPVFDVSYDDLYRNFIHLVKTGDKLKMTMDIIFAIAEELHKRGKGPKVLYSKEPLSRDNDRKMSDQEKYDQAVKRQQGKDKSTDRDALTDYMDLERADTPTLEKFGVFLLDLRDKLEAEGKDY</sequence>
<feature type="region of interest" description="Disordered" evidence="1">
    <location>
        <begin position="69"/>
        <end position="109"/>
    </location>
</feature>
<comment type="caution">
    <text evidence="2">The sequence shown here is derived from an EMBL/GenBank/DDBJ whole genome shotgun (WGS) entry which is preliminary data.</text>
</comment>
<reference evidence="2" key="1">
    <citation type="journal article" date="2015" name="Nature">
        <title>Complex archaea that bridge the gap between prokaryotes and eukaryotes.</title>
        <authorList>
            <person name="Spang A."/>
            <person name="Saw J.H."/>
            <person name="Jorgensen S.L."/>
            <person name="Zaremba-Niedzwiedzka K."/>
            <person name="Martijn J."/>
            <person name="Lind A.E."/>
            <person name="van Eijk R."/>
            <person name="Schleper C."/>
            <person name="Guy L."/>
            <person name="Ettema T.J."/>
        </authorList>
    </citation>
    <scope>NUCLEOTIDE SEQUENCE</scope>
</reference>
<name>A0A0F9SBN0_9ZZZZ</name>
<gene>
    <name evidence="2" type="ORF">LCGC14_0794040</name>
</gene>
<proteinExistence type="predicted"/>
<protein>
    <submittedName>
        <fullName evidence="2">Uncharacterized protein</fullName>
    </submittedName>
</protein>
<dbReference type="AlphaFoldDB" id="A0A0F9SBN0"/>
<evidence type="ECO:0000256" key="1">
    <source>
        <dbReference type="SAM" id="MobiDB-lite"/>
    </source>
</evidence>
<accession>A0A0F9SBN0</accession>
<evidence type="ECO:0000313" key="2">
    <source>
        <dbReference type="EMBL" id="KKN34401.1"/>
    </source>
</evidence>